<dbReference type="EMBL" id="BK014957">
    <property type="protein sequence ID" value="DAD84272.1"/>
    <property type="molecule type" value="Genomic_DNA"/>
</dbReference>
<sequence>MNGLLSMIGMKTEMEYQMSDFHFGLPSFRFNVPKGSVPSDKQKCQPKAQHEFIIKGIKIMAASKKDAIKKYNHRKK</sequence>
<evidence type="ECO:0000313" key="1">
    <source>
        <dbReference type="EMBL" id="DAD84272.1"/>
    </source>
</evidence>
<accession>A0A8S5MQ01</accession>
<proteinExistence type="predicted"/>
<protein>
    <submittedName>
        <fullName evidence="1">Uncharacterized protein</fullName>
    </submittedName>
</protein>
<organism evidence="1">
    <name type="scientific">Siphoviridae sp. ctaLC6</name>
    <dbReference type="NCBI Taxonomy" id="2826387"/>
    <lineage>
        <taxon>Viruses</taxon>
        <taxon>Duplodnaviria</taxon>
        <taxon>Heunggongvirae</taxon>
        <taxon>Uroviricota</taxon>
        <taxon>Caudoviricetes</taxon>
    </lineage>
</organism>
<name>A0A8S5MQ01_9CAUD</name>
<reference evidence="1" key="1">
    <citation type="journal article" date="2021" name="Proc. Natl. Acad. Sci. U.S.A.">
        <title>A Catalog of Tens of Thousands of Viruses from Human Metagenomes Reveals Hidden Associations with Chronic Diseases.</title>
        <authorList>
            <person name="Tisza M.J."/>
            <person name="Buck C.B."/>
        </authorList>
    </citation>
    <scope>NUCLEOTIDE SEQUENCE</scope>
    <source>
        <strain evidence="1">CtaLC6</strain>
    </source>
</reference>